<dbReference type="PROSITE" id="PS51257">
    <property type="entry name" value="PROKAR_LIPOPROTEIN"/>
    <property type="match status" value="1"/>
</dbReference>
<gene>
    <name evidence="3" type="ORF">PPRIM_AZ9-3.1.T1190017</name>
</gene>
<dbReference type="GO" id="GO:0016791">
    <property type="term" value="F:phosphatase activity"/>
    <property type="evidence" value="ECO:0007669"/>
    <property type="project" value="TreeGrafter"/>
</dbReference>
<dbReference type="EMBL" id="CAJJDM010000122">
    <property type="protein sequence ID" value="CAD8102661.1"/>
    <property type="molecule type" value="Genomic_DNA"/>
</dbReference>
<dbReference type="InterPro" id="IPR000560">
    <property type="entry name" value="His_Pase_clade-2"/>
</dbReference>
<evidence type="ECO:0000313" key="4">
    <source>
        <dbReference type="Proteomes" id="UP000688137"/>
    </source>
</evidence>
<comment type="caution">
    <text evidence="3">The sequence shown here is derived from an EMBL/GenBank/DDBJ whole genome shotgun (WGS) entry which is preliminary data.</text>
</comment>
<evidence type="ECO:0008006" key="5">
    <source>
        <dbReference type="Google" id="ProtNLM"/>
    </source>
</evidence>
<dbReference type="PANTHER" id="PTHR11567">
    <property type="entry name" value="ACID PHOSPHATASE-RELATED"/>
    <property type="match status" value="1"/>
</dbReference>
<keyword evidence="4" id="KW-1185">Reference proteome</keyword>
<evidence type="ECO:0000313" key="3">
    <source>
        <dbReference type="EMBL" id="CAD8102661.1"/>
    </source>
</evidence>
<keyword evidence="2" id="KW-0732">Signal</keyword>
<sequence length="373" mass="43615">MKFSIAIIVVTIMTIGSCTQKSILFTRHGARSPKIYTEIDRDYYWNINPEDLTEIGLQQHYALGQSKIGAQIMDLNGNCIYENLEIQASTDQRVILSTIGFLKGLCPLNYVDIIKKFFREYYAQYSTNAEAWNLIMSSDFNNPLDLDLHYFFKPNDFLFHGHQQTVCPALKSLKKQIQTSDYYKQKEKSFKSRQEFDEVFFIIQKAYPSKILNKLSITLSEIQDIYDDYSCNRVQGFVFPNPSKSAVEFMEEVVRFIRYYEDNSELLENQAQLTEPFKWLISQLYSSTPFSWYSGHESNQFAILSVISDVQPIIPFASQLDFIVKNDLVMIYFNKIHIQSKFCEDGYYCTRQQIVNYLMQYIHPDINSLCSVK</sequence>
<feature type="chain" id="PRO_5035885128" description="Histidine acid phosphatase family protein" evidence="2">
    <location>
        <begin position="21"/>
        <end position="373"/>
    </location>
</feature>
<proteinExistence type="predicted"/>
<organism evidence="3 4">
    <name type="scientific">Paramecium primaurelia</name>
    <dbReference type="NCBI Taxonomy" id="5886"/>
    <lineage>
        <taxon>Eukaryota</taxon>
        <taxon>Sar</taxon>
        <taxon>Alveolata</taxon>
        <taxon>Ciliophora</taxon>
        <taxon>Intramacronucleata</taxon>
        <taxon>Oligohymenophorea</taxon>
        <taxon>Peniculida</taxon>
        <taxon>Parameciidae</taxon>
        <taxon>Paramecium</taxon>
    </lineage>
</organism>
<dbReference type="Pfam" id="PF00328">
    <property type="entry name" value="His_Phos_2"/>
    <property type="match status" value="1"/>
</dbReference>
<evidence type="ECO:0000256" key="2">
    <source>
        <dbReference type="SAM" id="SignalP"/>
    </source>
</evidence>
<dbReference type="PANTHER" id="PTHR11567:SF110">
    <property type="entry name" value="2-PHOSPHOXYLOSE PHOSPHATASE 1"/>
    <property type="match status" value="1"/>
</dbReference>
<feature type="signal peptide" evidence="2">
    <location>
        <begin position="1"/>
        <end position="20"/>
    </location>
</feature>
<protein>
    <recommendedName>
        <fullName evidence="5">Histidine acid phosphatase family protein</fullName>
    </recommendedName>
</protein>
<accession>A0A8S1PIG1</accession>
<name>A0A8S1PIG1_PARPR</name>
<keyword evidence="1" id="KW-0378">Hydrolase</keyword>
<evidence type="ECO:0000256" key="1">
    <source>
        <dbReference type="ARBA" id="ARBA00022801"/>
    </source>
</evidence>
<reference evidence="3" key="1">
    <citation type="submission" date="2021-01" db="EMBL/GenBank/DDBJ databases">
        <authorList>
            <consortium name="Genoscope - CEA"/>
            <person name="William W."/>
        </authorList>
    </citation>
    <scope>NUCLEOTIDE SEQUENCE</scope>
</reference>
<dbReference type="InterPro" id="IPR050645">
    <property type="entry name" value="Histidine_acid_phosphatase"/>
</dbReference>
<dbReference type="Proteomes" id="UP000688137">
    <property type="component" value="Unassembled WGS sequence"/>
</dbReference>
<dbReference type="AlphaFoldDB" id="A0A8S1PIG1"/>